<dbReference type="RefSeq" id="WP_216441092.1">
    <property type="nucleotide sequence ID" value="NZ_JAHLQF010000006.1"/>
</dbReference>
<evidence type="ECO:0000313" key="2">
    <source>
        <dbReference type="Proteomes" id="UP000726170"/>
    </source>
</evidence>
<keyword evidence="2" id="KW-1185">Reference proteome</keyword>
<proteinExistence type="predicted"/>
<sequence>MKECAICNRPNSEEHHRIYRSECKPLVKCKKNLVYLCAEHHRGSQGVHGKHGDKLNRKLKIEFQEWLQGEFKKDKYTMEEIQKKLDVSSNAVRSLSKLMRLDKGAYLREDIIRVCMGGKMYDTSN</sequence>
<name>A0ABS6EMN2_9CLOT</name>
<dbReference type="Proteomes" id="UP000726170">
    <property type="component" value="Unassembled WGS sequence"/>
</dbReference>
<comment type="caution">
    <text evidence="1">The sequence shown here is derived from an EMBL/GenBank/DDBJ whole genome shotgun (WGS) entry which is preliminary data.</text>
</comment>
<reference evidence="1 2" key="1">
    <citation type="submission" date="2021-06" db="EMBL/GenBank/DDBJ databases">
        <authorList>
            <person name="Sun Q."/>
            <person name="Li D."/>
        </authorList>
    </citation>
    <scope>NUCLEOTIDE SEQUENCE [LARGE SCALE GENOMIC DNA]</scope>
    <source>
        <strain evidence="1 2">MSJ-11</strain>
    </source>
</reference>
<dbReference type="EMBL" id="JAHLQF010000006">
    <property type="protein sequence ID" value="MBU5486494.1"/>
    <property type="molecule type" value="Genomic_DNA"/>
</dbReference>
<evidence type="ECO:0000313" key="1">
    <source>
        <dbReference type="EMBL" id="MBU5486494.1"/>
    </source>
</evidence>
<evidence type="ECO:0008006" key="3">
    <source>
        <dbReference type="Google" id="ProtNLM"/>
    </source>
</evidence>
<protein>
    <recommendedName>
        <fullName evidence="3">Phage protein</fullName>
    </recommendedName>
</protein>
<accession>A0ABS6EMN2</accession>
<organism evidence="1 2">
    <name type="scientific">Clostridium mobile</name>
    <dbReference type="NCBI Taxonomy" id="2841512"/>
    <lineage>
        <taxon>Bacteria</taxon>
        <taxon>Bacillati</taxon>
        <taxon>Bacillota</taxon>
        <taxon>Clostridia</taxon>
        <taxon>Eubacteriales</taxon>
        <taxon>Clostridiaceae</taxon>
        <taxon>Clostridium</taxon>
    </lineage>
</organism>
<gene>
    <name evidence="1" type="ORF">KQI86_19520</name>
</gene>